<dbReference type="InterPro" id="IPR047111">
    <property type="entry name" value="YbaP-like"/>
</dbReference>
<organism evidence="1">
    <name type="scientific">Serratia symbiotica SCt-VLC</name>
    <dbReference type="NCBI Taxonomy" id="1347341"/>
    <lineage>
        <taxon>Bacteria</taxon>
        <taxon>Pseudomonadati</taxon>
        <taxon>Pseudomonadota</taxon>
        <taxon>Gammaproteobacteria</taxon>
        <taxon>Enterobacterales</taxon>
        <taxon>Yersiniaceae</taxon>
        <taxon>Serratia</taxon>
        <taxon>Serratia symbiotica</taxon>
    </lineage>
</organism>
<dbReference type="AlphaFoldDB" id="A0A068RBZ8"/>
<protein>
    <submittedName>
        <fullName evidence="1">Uncharacterized protein ybaP</fullName>
    </submittedName>
</protein>
<dbReference type="Pfam" id="PF01963">
    <property type="entry name" value="TraB_PrgY_gumN"/>
    <property type="match status" value="1"/>
</dbReference>
<accession>A0A068RBZ8</accession>
<proteinExistence type="predicted"/>
<gene>
    <name evidence="1" type="primary">ybaP</name>
    <name evidence="1" type="ORF">SCTVLC_1963</name>
</gene>
<reference evidence="1" key="2">
    <citation type="journal article" date="2014" name="Genome Biol. Evol.">
        <title>Settling down: the genome of Serratia symbiotica from the aphid Cinara tujafilina zooms in on the process of accommodation to a cooperative intracellular life.</title>
        <authorList>
            <person name="Manzano-Marin A."/>
            <person name="Latorre A."/>
        </authorList>
    </citation>
    <scope>NUCLEOTIDE SEQUENCE</scope>
    <source>
        <strain evidence="1">SCt-VLC</strain>
    </source>
</reference>
<sequence length="268" mass="30204">MGQLLRHIAAFLGLISPISYAYPALDINLPGGRQLHLVGSIHMGTVDMAPLPTRLIMRLKQADALIVESDITGSASPFGDAEPQPGLEQRLSTDEFRQLLMLCQELEADVHAFSTLPGWQVALMMQARQAQRLGLRTEYGVDYQLSQAAKSQHIRVIELEGAQQQYAMLEQLPRGGIVLLRDTLEHWHTNARLLQMMISWWLNVKPSGAWDTLPTTFSTELYDMLMHQRNQDWRQKLETLPTGNYVVAVGALHLYGENNLPAMLQPRQ</sequence>
<dbReference type="InterPro" id="IPR002816">
    <property type="entry name" value="TraB/PrgY/GumN_fam"/>
</dbReference>
<dbReference type="PANTHER" id="PTHR40590:SF1">
    <property type="entry name" value="CYTOPLASMIC PROTEIN"/>
    <property type="match status" value="1"/>
</dbReference>
<dbReference type="OrthoDB" id="357294at2"/>
<dbReference type="PANTHER" id="PTHR40590">
    <property type="entry name" value="CYTOPLASMIC PROTEIN-RELATED"/>
    <property type="match status" value="1"/>
</dbReference>
<evidence type="ECO:0000313" key="1">
    <source>
        <dbReference type="EMBL" id="CDG48637.1"/>
    </source>
</evidence>
<reference evidence="1" key="1">
    <citation type="submission" date="2013-06" db="EMBL/GenBank/DDBJ databases">
        <authorList>
            <person name="Mazano-Marin A."/>
        </authorList>
    </citation>
    <scope>NUCLEOTIDE SEQUENCE</scope>
    <source>
        <strain evidence="1">SCt-VLC</strain>
    </source>
</reference>
<dbReference type="EMBL" id="FR904237">
    <property type="protein sequence ID" value="CDG48637.1"/>
    <property type="molecule type" value="Genomic_DNA"/>
</dbReference>
<dbReference type="RefSeq" id="WP_061770773.1">
    <property type="nucleotide sequence ID" value="NZ_FR904237.1"/>
</dbReference>
<dbReference type="CDD" id="cd14789">
    <property type="entry name" value="Tiki"/>
    <property type="match status" value="1"/>
</dbReference>
<name>A0A068RBZ8_9GAMM</name>